<sequence>MQGFYQRKKLIGAICGGPALLGASGILKKVTYTASLTEADKDYQFVMDWGNKADHLLVVDKNVVTATGSNYIGFAEEVLRQLSVFPPELKDPLKYFVSRHYSSRLI</sequence>
<dbReference type="OrthoDB" id="9800516at2"/>
<reference evidence="2 3" key="1">
    <citation type="submission" date="2017-11" db="EMBL/GenBank/DDBJ databases">
        <title>Comparitive Functional Genomics of Dry Heat Resistant strains isolated from the Viking Spacecraft.</title>
        <authorList>
            <person name="Seuylemezian A."/>
            <person name="Cooper K."/>
            <person name="Vaishampayan P."/>
        </authorList>
    </citation>
    <scope>NUCLEOTIDE SEQUENCE [LARGE SCALE GENOMIC DNA]</scope>
    <source>
        <strain evidence="2 3">V1-29</strain>
    </source>
</reference>
<evidence type="ECO:0000259" key="1">
    <source>
        <dbReference type="Pfam" id="PF01965"/>
    </source>
</evidence>
<dbReference type="Gene3D" id="3.40.50.880">
    <property type="match status" value="1"/>
</dbReference>
<comment type="caution">
    <text evidence="2">The sequence shown here is derived from an EMBL/GenBank/DDBJ whole genome shotgun (WGS) entry which is preliminary data.</text>
</comment>
<dbReference type="SUPFAM" id="SSF52317">
    <property type="entry name" value="Class I glutamine amidotransferase-like"/>
    <property type="match status" value="1"/>
</dbReference>
<name>A0A2N5M191_9BACI</name>
<dbReference type="AlphaFoldDB" id="A0A2N5M191"/>
<dbReference type="EMBL" id="PGUY01000065">
    <property type="protein sequence ID" value="PLT28136.1"/>
    <property type="molecule type" value="Genomic_DNA"/>
</dbReference>
<organism evidence="2 3">
    <name type="scientific">Peribacillus deserti</name>
    <dbReference type="NCBI Taxonomy" id="673318"/>
    <lineage>
        <taxon>Bacteria</taxon>
        <taxon>Bacillati</taxon>
        <taxon>Bacillota</taxon>
        <taxon>Bacilli</taxon>
        <taxon>Bacillales</taxon>
        <taxon>Bacillaceae</taxon>
        <taxon>Peribacillus</taxon>
    </lineage>
</organism>
<evidence type="ECO:0000313" key="2">
    <source>
        <dbReference type="EMBL" id="PLT28136.1"/>
    </source>
</evidence>
<dbReference type="Proteomes" id="UP000234748">
    <property type="component" value="Unassembled WGS sequence"/>
</dbReference>
<dbReference type="InterPro" id="IPR029062">
    <property type="entry name" value="Class_I_gatase-like"/>
</dbReference>
<dbReference type="Pfam" id="PF01965">
    <property type="entry name" value="DJ-1_PfpI"/>
    <property type="match status" value="1"/>
</dbReference>
<gene>
    <name evidence="2" type="ORF">CUU66_20265</name>
</gene>
<dbReference type="RefSeq" id="WP_101645211.1">
    <property type="nucleotide sequence ID" value="NZ_PGUY01000065.1"/>
</dbReference>
<evidence type="ECO:0000313" key="3">
    <source>
        <dbReference type="Proteomes" id="UP000234748"/>
    </source>
</evidence>
<keyword evidence="3" id="KW-1185">Reference proteome</keyword>
<proteinExistence type="predicted"/>
<protein>
    <recommendedName>
        <fullName evidence="1">DJ-1/PfpI domain-containing protein</fullName>
    </recommendedName>
</protein>
<feature type="domain" description="DJ-1/PfpI" evidence="1">
    <location>
        <begin position="2"/>
        <end position="80"/>
    </location>
</feature>
<dbReference type="InterPro" id="IPR002818">
    <property type="entry name" value="DJ-1/PfpI"/>
</dbReference>
<accession>A0A2N5M191</accession>